<dbReference type="SUPFAM" id="SSF56024">
    <property type="entry name" value="Phospholipase D/nuclease"/>
    <property type="match status" value="1"/>
</dbReference>
<protein>
    <recommendedName>
        <fullName evidence="2">PLD phosphodiesterase domain-containing protein</fullName>
    </recommendedName>
</protein>
<accession>A0A6I3WAL8</accession>
<keyword evidence="1" id="KW-0175">Coiled coil</keyword>
<evidence type="ECO:0000313" key="3">
    <source>
        <dbReference type="EMBL" id="MUF04299.1"/>
    </source>
</evidence>
<feature type="coiled-coil region" evidence="1">
    <location>
        <begin position="141"/>
        <end position="175"/>
    </location>
</feature>
<dbReference type="GO" id="GO:0006793">
    <property type="term" value="P:phosphorus metabolic process"/>
    <property type="evidence" value="ECO:0007669"/>
    <property type="project" value="UniProtKB-ARBA"/>
</dbReference>
<feature type="domain" description="PLD phosphodiesterase" evidence="2">
    <location>
        <begin position="77"/>
        <end position="104"/>
    </location>
</feature>
<name>A0A6I3WAL8_9PSED</name>
<dbReference type="EMBL" id="WNNK01000005">
    <property type="protein sequence ID" value="MUF04299.1"/>
    <property type="molecule type" value="Genomic_DNA"/>
</dbReference>
<dbReference type="PROSITE" id="PS50035">
    <property type="entry name" value="PLD"/>
    <property type="match status" value="1"/>
</dbReference>
<organism evidence="3 4">
    <name type="scientific">Pseudomonas spelaei</name>
    <dbReference type="NCBI Taxonomy" id="1055469"/>
    <lineage>
        <taxon>Bacteria</taxon>
        <taxon>Pseudomonadati</taxon>
        <taxon>Pseudomonadota</taxon>
        <taxon>Gammaproteobacteria</taxon>
        <taxon>Pseudomonadales</taxon>
        <taxon>Pseudomonadaceae</taxon>
        <taxon>Pseudomonas</taxon>
    </lineage>
</organism>
<sequence length="418" mass="46655">MEFTENIVPLITGKLKNNTVDLKIFSPYLTGDVALGIAKLGKSAKVFTLLNVQVLAFGSSCYCTIKALMEAKFEVYSVPNLHAKMIIADGSFITVGSQNFTDNGNTRSKEVSFLFSGMNTRARSIVSKLEATAEKITPEYLELVKQKADSFSARYEKLKNDVDQAEKQLVSARKKGPQKAREVGRQVMSALGKKPQSNPRPCTVGLVHRPYDESRPEDLYSLKGQKLLEWSIKGTKHFLVPQHRYLCISKEGKIGWVRVNSTVYSFVGDRLLLDAGDIRKRPEWTARVDSSDVAQQSTQGAANLRVTVFNAAEQALCHVFMTYNSSTLTRYSTNLPAKITGVRRPLKECRAAIDWIDTHAVSFCADIKRNITIPFKFEDRLAGHRADAFFGRDDSTHYVRLVELGKNSLALQVTDSPD</sequence>
<comment type="caution">
    <text evidence="3">The sequence shown here is derived from an EMBL/GenBank/DDBJ whole genome shotgun (WGS) entry which is preliminary data.</text>
</comment>
<evidence type="ECO:0000259" key="2">
    <source>
        <dbReference type="PROSITE" id="PS50035"/>
    </source>
</evidence>
<dbReference type="GO" id="GO:0003824">
    <property type="term" value="F:catalytic activity"/>
    <property type="evidence" value="ECO:0007669"/>
    <property type="project" value="InterPro"/>
</dbReference>
<proteinExistence type="predicted"/>
<dbReference type="OrthoDB" id="6813804at2"/>
<dbReference type="InterPro" id="IPR001736">
    <property type="entry name" value="PLipase_D/transphosphatidylase"/>
</dbReference>
<keyword evidence="4" id="KW-1185">Reference proteome</keyword>
<dbReference type="Pfam" id="PF13091">
    <property type="entry name" value="PLDc_2"/>
    <property type="match status" value="1"/>
</dbReference>
<dbReference type="AlphaFoldDB" id="A0A6I3WAL8"/>
<dbReference type="RefSeq" id="WP_155582656.1">
    <property type="nucleotide sequence ID" value="NZ_JBHSTH010000002.1"/>
</dbReference>
<dbReference type="InterPro" id="IPR025202">
    <property type="entry name" value="PLD-like_dom"/>
</dbReference>
<gene>
    <name evidence="3" type="ORF">GNF76_08125</name>
</gene>
<dbReference type="Proteomes" id="UP000438196">
    <property type="component" value="Unassembled WGS sequence"/>
</dbReference>
<reference evidence="3 4" key="1">
    <citation type="submission" date="2019-11" db="EMBL/GenBank/DDBJ databases">
        <title>Pseudomonas karstica sp. nov. and Pseudomonas spelaei sp. nov. from karst caves.</title>
        <authorList>
            <person name="Zeman M."/>
        </authorList>
    </citation>
    <scope>NUCLEOTIDE SEQUENCE [LARGE SCALE GENOMIC DNA]</scope>
    <source>
        <strain evidence="3 4">CCM 7893</strain>
    </source>
</reference>
<evidence type="ECO:0000313" key="4">
    <source>
        <dbReference type="Proteomes" id="UP000438196"/>
    </source>
</evidence>
<dbReference type="Gene3D" id="3.30.870.10">
    <property type="entry name" value="Endonuclease Chain A"/>
    <property type="match status" value="1"/>
</dbReference>
<evidence type="ECO:0000256" key="1">
    <source>
        <dbReference type="SAM" id="Coils"/>
    </source>
</evidence>